<dbReference type="Gene3D" id="1.10.10.10">
    <property type="entry name" value="Winged helix-like DNA-binding domain superfamily/Winged helix DNA-binding domain"/>
    <property type="match status" value="1"/>
</dbReference>
<keyword evidence="2" id="KW-0238">DNA-binding</keyword>
<organism evidence="5 6">
    <name type="scientific">Sphingobium quisquiliarum P25</name>
    <dbReference type="NCBI Taxonomy" id="1329909"/>
    <lineage>
        <taxon>Bacteria</taxon>
        <taxon>Pseudomonadati</taxon>
        <taxon>Pseudomonadota</taxon>
        <taxon>Alphaproteobacteria</taxon>
        <taxon>Sphingomonadales</taxon>
        <taxon>Sphingomonadaceae</taxon>
        <taxon>Sphingobium</taxon>
    </lineage>
</organism>
<comment type="caution">
    <text evidence="5">The sequence shown here is derived from an EMBL/GenBank/DDBJ whole genome shotgun (WGS) entry which is preliminary data.</text>
</comment>
<dbReference type="EMBL" id="ATHO01000162">
    <property type="protein sequence ID" value="EQA99786.1"/>
    <property type="molecule type" value="Genomic_DNA"/>
</dbReference>
<dbReference type="PANTHER" id="PTHR33204">
    <property type="entry name" value="TRANSCRIPTIONAL REGULATOR, MARR FAMILY"/>
    <property type="match status" value="1"/>
</dbReference>
<evidence type="ECO:0000256" key="2">
    <source>
        <dbReference type="ARBA" id="ARBA00023125"/>
    </source>
</evidence>
<name>T0GGJ7_9SPHN</name>
<dbReference type="InterPro" id="IPR036390">
    <property type="entry name" value="WH_DNA-bd_sf"/>
</dbReference>
<gene>
    <name evidence="5" type="ORF">L288_19060</name>
</gene>
<evidence type="ECO:0000256" key="1">
    <source>
        <dbReference type="ARBA" id="ARBA00023015"/>
    </source>
</evidence>
<dbReference type="InterPro" id="IPR036388">
    <property type="entry name" value="WH-like_DNA-bd_sf"/>
</dbReference>
<dbReference type="GO" id="GO:0003677">
    <property type="term" value="F:DNA binding"/>
    <property type="evidence" value="ECO:0007669"/>
    <property type="project" value="UniProtKB-KW"/>
</dbReference>
<dbReference type="InterPro" id="IPR002577">
    <property type="entry name" value="HTH_HxlR"/>
</dbReference>
<dbReference type="PANTHER" id="PTHR33204:SF18">
    <property type="entry name" value="TRANSCRIPTIONAL REGULATORY PROTEIN"/>
    <property type="match status" value="1"/>
</dbReference>
<dbReference type="Proteomes" id="UP000015525">
    <property type="component" value="Unassembled WGS sequence"/>
</dbReference>
<evidence type="ECO:0000259" key="4">
    <source>
        <dbReference type="PROSITE" id="PS51118"/>
    </source>
</evidence>
<dbReference type="SUPFAM" id="SSF46785">
    <property type="entry name" value="Winged helix' DNA-binding domain"/>
    <property type="match status" value="1"/>
</dbReference>
<evidence type="ECO:0000313" key="5">
    <source>
        <dbReference type="EMBL" id="EQA99786.1"/>
    </source>
</evidence>
<keyword evidence="1" id="KW-0805">Transcription regulation</keyword>
<feature type="domain" description="HTH hxlR-type" evidence="4">
    <location>
        <begin position="38"/>
        <end position="148"/>
    </location>
</feature>
<dbReference type="PROSITE" id="PS51118">
    <property type="entry name" value="HTH_HXLR"/>
    <property type="match status" value="1"/>
</dbReference>
<accession>T0GGJ7</accession>
<dbReference type="Pfam" id="PF01638">
    <property type="entry name" value="HxlR"/>
    <property type="match status" value="1"/>
</dbReference>
<sequence length="160" mass="17890">MAGEALLEELRATLVHGNPERTATLDTTLRFVAEHGLGPQSLPVEIIQLVGDRWSALMLTVLAAGTFRPSELQKVVSLLSHIGNSNSISQRVLTAKLRSYERLGFVRRTAWDTVPPRTDYDLTPLGHELVKIIRDIVLWCLDKEDDVRSAIQAFDESEDE</sequence>
<dbReference type="AlphaFoldDB" id="T0GGJ7"/>
<evidence type="ECO:0000313" key="6">
    <source>
        <dbReference type="Proteomes" id="UP000015525"/>
    </source>
</evidence>
<proteinExistence type="predicted"/>
<keyword evidence="3" id="KW-0804">Transcription</keyword>
<evidence type="ECO:0000256" key="3">
    <source>
        <dbReference type="ARBA" id="ARBA00023163"/>
    </source>
</evidence>
<reference evidence="5 6" key="1">
    <citation type="journal article" date="2013" name="Genome Announc.">
        <title>Draft Genome Sequence of Sphingobium quisquiliarum Strain P25T, a Novel Hexachlorocyclohexane (HCH)-Degrading Bacterium Isolated from an HCH Dumpsite.</title>
        <authorList>
            <person name="Kumar Singh A."/>
            <person name="Sangwan N."/>
            <person name="Sharma A."/>
            <person name="Gupta V."/>
            <person name="Khurana J.P."/>
            <person name="Lal R."/>
        </authorList>
    </citation>
    <scope>NUCLEOTIDE SEQUENCE [LARGE SCALE GENOMIC DNA]</scope>
    <source>
        <strain evidence="5 6">P25</strain>
    </source>
</reference>
<keyword evidence="6" id="KW-1185">Reference proteome</keyword>
<protein>
    <recommendedName>
        <fullName evidence="4">HTH hxlR-type domain-containing protein</fullName>
    </recommendedName>
</protein>